<keyword evidence="3" id="KW-0378">Hydrolase</keyword>
<dbReference type="GO" id="GO:0005737">
    <property type="term" value="C:cytoplasm"/>
    <property type="evidence" value="ECO:0007669"/>
    <property type="project" value="TreeGrafter"/>
</dbReference>
<feature type="region of interest" description="Disordered" evidence="5">
    <location>
        <begin position="135"/>
        <end position="155"/>
    </location>
</feature>
<feature type="domain" description="Peptidase C50" evidence="6">
    <location>
        <begin position="1939"/>
        <end position="2034"/>
    </location>
</feature>
<evidence type="ECO:0000256" key="3">
    <source>
        <dbReference type="ARBA" id="ARBA00022801"/>
    </source>
</evidence>
<evidence type="ECO:0000259" key="6">
    <source>
        <dbReference type="PROSITE" id="PS51700"/>
    </source>
</evidence>
<dbReference type="Pfam" id="PF03568">
    <property type="entry name" value="Separin_C"/>
    <property type="match status" value="1"/>
</dbReference>
<dbReference type="GO" id="GO:0044732">
    <property type="term" value="C:mitotic spindle pole body"/>
    <property type="evidence" value="ECO:0007669"/>
    <property type="project" value="TreeGrafter"/>
</dbReference>
<dbReference type="OrthoDB" id="10255632at2759"/>
<dbReference type="InterPro" id="IPR030397">
    <property type="entry name" value="SEPARIN_core_dom"/>
</dbReference>
<keyword evidence="4" id="KW-0159">Chromosome partition</keyword>
<feature type="region of interest" description="Disordered" evidence="5">
    <location>
        <begin position="36"/>
        <end position="96"/>
    </location>
</feature>
<comment type="catalytic activity">
    <reaction evidence="1">
        <text>All bonds known to be hydrolyzed by this endopeptidase have arginine in P1 and an acidic residue in P4. P6 is often occupied by an acidic residue or by a hydroxy-amino-acid residue, the phosphorylation of which enhances cleavage.</text>
        <dbReference type="EC" id="3.4.22.49"/>
    </reaction>
</comment>
<dbReference type="GO" id="GO:0051307">
    <property type="term" value="P:meiotic chromosome separation"/>
    <property type="evidence" value="ECO:0007669"/>
    <property type="project" value="TreeGrafter"/>
</dbReference>
<dbReference type="GO" id="GO:0004197">
    <property type="term" value="F:cysteine-type endopeptidase activity"/>
    <property type="evidence" value="ECO:0007669"/>
    <property type="project" value="InterPro"/>
</dbReference>
<evidence type="ECO:0000256" key="4">
    <source>
        <dbReference type="ARBA" id="ARBA00022829"/>
    </source>
</evidence>
<evidence type="ECO:0000313" key="7">
    <source>
        <dbReference type="EMBL" id="PGH17135.1"/>
    </source>
</evidence>
<dbReference type="SUPFAM" id="SSF48452">
    <property type="entry name" value="TPR-like"/>
    <property type="match status" value="1"/>
</dbReference>
<sequence>MEETALSVRALEVAVKQAVKSTSTCTSETTSLLQRLLAPSSSAGTRYHDEYPKDVKQTRQTKSSTSRRATKPAQSTTRSRNAISRTRGENNEGLSQREKLVLATEVFNSASKALSDYVKLSSTCQSSRQSIRSIAATPQKKLTPRRPLQPVSPNSIICSPVKTKNAGAATPKKGSTTCGIVEVANCARFALSCLRDLSSPAAEGAPQFNSQLEQGFCVLIGKLLAIGLNESAITELRKLKRRINGYLGSESAGVKSRVVKRAGNSRQRDEPSKETLADLIQIDKIPSDNQLMNLVISFQTHSLKAIAAEKKPPIVSKLHDLLLLSNPTSPASIILAAWKKGILSNEKAAQQLQSLSYTMISLASSAQSAEDSNCSSAEPRGKGTTTVILQILSLEIRCTWWKIGGHRCDMEKELWYPLARYLASFARRCSAITKSDFEIVKEAFLRLESTVTTSGYAFIPPAGAIGSVSTVMKVLGQLAQSADCKADALKFYNDCISHLTPDQPLLLGICNCKVALIRLETLRNSKIGRASKTVSAVSEAVKCLASPLRGNQSDLEELVIESAKLKKAAMSFLNALGDRPLDDKDGDLGHGQLGLYIINYLNSFVGFLTRYLGQALPTRPEASDGANSLFQQRMLKSKNIILAAVDSVVAVGKISVVAKRPSWTDIQPLLSDSLILLKYLHSMETIEHEVDATNSTSASFIKLSNLHWSRYVKQKEAGACPSDLIALLERSTSLLQTCPPENPAGFAAIKYERLATLYSEISQTKKSKRAYQSAIQVHINSGALKCASEDAATKPTPRIFKEPSFTLGRVLSSYARFCWKHNCDFGEAVFDDANLRPEERGILLEGQLTALLDIPADNKSDGRVSPLSFLVSGLLAQYTRGTYPIRRLRIILQTIRLLLQDPNHFGPDFLEIILADANLFLNDDFDVSKDAGLSMFKENMLTSLRLTLGLWKGDLPTKSLRKAIDFWASITQSCPTWASLLDKIDDPELLISQLKIFVSYFEVRGLWDLRISALSTLRHVLSIQETKNVSEIIMCLSRIGLQYTRLGYLEKAESVFSCGQAFLQNTEVSALTLISWNIGLAEYLAEIGDFDKATEVLSGTKAGFEENTTVALKSSFQVRLNWERLVAEAAYVYSRIYFELGSVDRAIYFAKCAVKLNNRIWAKLDRLFEMKRHKTSSDSSDSDIDALSSKVEAVSLSSDSSCTGNDYQEGSLYWPHFTSHYVGLVNLSKLSAHNGLFQDCVYYAEQALKMCKAIGATSPTSFIQAELGNAWLRGGHIEKAQDLLGASLAASGELNQSLEMVSRHIVSAVLHRQQGNQEERSRSLDVAHQTLLEISSRDMKEATSDEIMEPTIEAKMSELTIKPKSQSRKARVTRQSRARRAKVSENPPSNSRTPATPVVEASSFSHTLSQLHFDLLHQQIIDLVSTQDFAGASALLEQAEQLPKSKSQEMFHFISRAQYLLSNWVQRLSTHSVYCVLPESTISLPSIYLAAELAEEKPSSANTRGTRRLPQSKRSKAAAVTAKGCTRTGVAEFADMESALNHLLPVISSSVPIYGSTSDNHGVSFLSTQLGMISHATSAKLEGCSDPLRSAITIENGRNLAFSRESSSIAIDKELCGPVEPLKWPSADTDKTSHQLECTELMQNQIDILPDTWNVLSMTLSDDRNEFIISKMRAGKPPFLLRLPMKRGNSEDMDEEEFDFDEGKAELLEIIQLANESAHDAKARVDKDSKKEWWANRETLDNRLKDLLSNIEAVWFGGFRGIFCPNTPNRSLFARFIDSFENILDKHLPSRQRGRSRVSKVDFHWDVMELFVNIGTVDEGSDPEDLVTDLLYFVVDILQFQGERNAYDEIDFDMMVIETLDAIRHYRELEERARTSVPSSHTILILDKELHSFPWESLECLRGSSVSRMPSLQHLKETLSRLQASEDITGTPDGLHIDRKMGSYILNPGGDLKSTQTTFESSLLNLEGWSGIANREPSEDEFKQYLESKDLLLYFGHGSGAQYIRGRTIKRLDRCAVTFLMGCSSGSLTEAGEFEPYGTPINYMHAGAPALVATLWDVTDKDIDRFAQSTFEQWGLMKQKPVETKQSGKPGRSKAMKAHQTSAVLHGDGSVGLDTAVANSRNACLLRYLNGAAPVVYGVPVFLK</sequence>
<feature type="compositionally biased region" description="Basic residues" evidence="5">
    <location>
        <begin position="1365"/>
        <end position="1381"/>
    </location>
</feature>
<protein>
    <recommendedName>
        <fullName evidence="2">separase</fullName>
        <ecNumber evidence="2">3.4.22.49</ecNumber>
    </recommendedName>
</protein>
<dbReference type="GO" id="GO:0006508">
    <property type="term" value="P:proteolysis"/>
    <property type="evidence" value="ECO:0007669"/>
    <property type="project" value="InterPro"/>
</dbReference>
<accession>A0A2B7Y7C6</accession>
<feature type="region of interest" description="Disordered" evidence="5">
    <location>
        <begin position="1356"/>
        <end position="1398"/>
    </location>
</feature>
<evidence type="ECO:0000256" key="2">
    <source>
        <dbReference type="ARBA" id="ARBA00012489"/>
    </source>
</evidence>
<dbReference type="EC" id="3.4.22.49" evidence="2"/>
<dbReference type="EMBL" id="PDNB01000012">
    <property type="protein sequence ID" value="PGH17135.1"/>
    <property type="molecule type" value="Genomic_DNA"/>
</dbReference>
<dbReference type="InterPro" id="IPR011990">
    <property type="entry name" value="TPR-like_helical_dom_sf"/>
</dbReference>
<dbReference type="PROSITE" id="PS51700">
    <property type="entry name" value="SEPARIN"/>
    <property type="match status" value="1"/>
</dbReference>
<dbReference type="STRING" id="1447875.A0A2B7Y7C6"/>
<proteinExistence type="predicted"/>
<keyword evidence="8" id="KW-1185">Reference proteome</keyword>
<dbReference type="Gene3D" id="1.25.40.10">
    <property type="entry name" value="Tetratricopeptide repeat domain"/>
    <property type="match status" value="1"/>
</dbReference>
<evidence type="ECO:0000256" key="1">
    <source>
        <dbReference type="ARBA" id="ARBA00000451"/>
    </source>
</evidence>
<evidence type="ECO:0000256" key="5">
    <source>
        <dbReference type="SAM" id="MobiDB-lite"/>
    </source>
</evidence>
<reference evidence="7 8" key="1">
    <citation type="submission" date="2017-10" db="EMBL/GenBank/DDBJ databases">
        <title>Comparative genomics in systemic dimorphic fungi from Ajellomycetaceae.</title>
        <authorList>
            <person name="Munoz J.F."/>
            <person name="Mcewen J.G."/>
            <person name="Clay O.K."/>
            <person name="Cuomo C.A."/>
        </authorList>
    </citation>
    <scope>NUCLEOTIDE SEQUENCE [LARGE SCALE GENOMIC DNA]</scope>
    <source>
        <strain evidence="7 8">UAMH5409</strain>
    </source>
</reference>
<dbReference type="GO" id="GO:0072686">
    <property type="term" value="C:mitotic spindle"/>
    <property type="evidence" value="ECO:0007669"/>
    <property type="project" value="TreeGrafter"/>
</dbReference>
<comment type="caution">
    <text evidence="7">The sequence shown here is derived from an EMBL/GenBank/DDBJ whole genome shotgun (WGS) entry which is preliminary data.</text>
</comment>
<organism evidence="7 8">
    <name type="scientific">Helicocarpus griseus UAMH5409</name>
    <dbReference type="NCBI Taxonomy" id="1447875"/>
    <lineage>
        <taxon>Eukaryota</taxon>
        <taxon>Fungi</taxon>
        <taxon>Dikarya</taxon>
        <taxon>Ascomycota</taxon>
        <taxon>Pezizomycotina</taxon>
        <taxon>Eurotiomycetes</taxon>
        <taxon>Eurotiomycetidae</taxon>
        <taxon>Onygenales</taxon>
        <taxon>Ajellomycetaceae</taxon>
        <taxon>Helicocarpus</taxon>
    </lineage>
</organism>
<feature type="compositionally biased region" description="Basic and acidic residues" evidence="5">
    <location>
        <begin position="46"/>
        <end position="57"/>
    </location>
</feature>
<dbReference type="InterPro" id="IPR005314">
    <property type="entry name" value="Peptidase_C50"/>
</dbReference>
<dbReference type="Proteomes" id="UP000223968">
    <property type="component" value="Unassembled WGS sequence"/>
</dbReference>
<gene>
    <name evidence="7" type="ORF">AJ79_01273</name>
</gene>
<dbReference type="PANTHER" id="PTHR12792:SF0">
    <property type="entry name" value="SEPARIN"/>
    <property type="match status" value="1"/>
</dbReference>
<evidence type="ECO:0000313" key="8">
    <source>
        <dbReference type="Proteomes" id="UP000223968"/>
    </source>
</evidence>
<feature type="compositionally biased region" description="Basic and acidic residues" evidence="5">
    <location>
        <begin position="86"/>
        <end position="96"/>
    </location>
</feature>
<feature type="compositionally biased region" description="Polar residues" evidence="5">
    <location>
        <begin position="58"/>
        <end position="84"/>
    </location>
</feature>
<dbReference type="GO" id="GO:0005634">
    <property type="term" value="C:nucleus"/>
    <property type="evidence" value="ECO:0007669"/>
    <property type="project" value="InterPro"/>
</dbReference>
<name>A0A2B7Y7C6_9EURO</name>
<dbReference type="PANTHER" id="PTHR12792">
    <property type="entry name" value="EXTRA SPINDLE POLES 1-RELATED"/>
    <property type="match status" value="1"/>
</dbReference>